<dbReference type="AlphaFoldDB" id="A0AAV1XJY4"/>
<organism evidence="1 2">
    <name type="scientific">Lupinus luteus</name>
    <name type="common">European yellow lupine</name>
    <dbReference type="NCBI Taxonomy" id="3873"/>
    <lineage>
        <taxon>Eukaryota</taxon>
        <taxon>Viridiplantae</taxon>
        <taxon>Streptophyta</taxon>
        <taxon>Embryophyta</taxon>
        <taxon>Tracheophyta</taxon>
        <taxon>Spermatophyta</taxon>
        <taxon>Magnoliopsida</taxon>
        <taxon>eudicotyledons</taxon>
        <taxon>Gunneridae</taxon>
        <taxon>Pentapetalae</taxon>
        <taxon>rosids</taxon>
        <taxon>fabids</taxon>
        <taxon>Fabales</taxon>
        <taxon>Fabaceae</taxon>
        <taxon>Papilionoideae</taxon>
        <taxon>50 kb inversion clade</taxon>
        <taxon>genistoids sensu lato</taxon>
        <taxon>core genistoids</taxon>
        <taxon>Genisteae</taxon>
        <taxon>Lupinus</taxon>
    </lineage>
</organism>
<evidence type="ECO:0000313" key="2">
    <source>
        <dbReference type="Proteomes" id="UP001497480"/>
    </source>
</evidence>
<proteinExistence type="predicted"/>
<evidence type="ECO:0000313" key="1">
    <source>
        <dbReference type="EMBL" id="CAL0321936.1"/>
    </source>
</evidence>
<accession>A0AAV1XJY4</accession>
<reference evidence="1 2" key="1">
    <citation type="submission" date="2024-03" db="EMBL/GenBank/DDBJ databases">
        <authorList>
            <person name="Martinez-Hernandez J."/>
        </authorList>
    </citation>
    <scope>NUCLEOTIDE SEQUENCE [LARGE SCALE GENOMIC DNA]</scope>
</reference>
<protein>
    <submittedName>
        <fullName evidence="1">Uncharacterized protein</fullName>
    </submittedName>
</protein>
<keyword evidence="2" id="KW-1185">Reference proteome</keyword>
<name>A0AAV1XJY4_LUPLU</name>
<gene>
    <name evidence="1" type="ORF">LLUT_LOCUS22996</name>
</gene>
<comment type="caution">
    <text evidence="1">The sequence shown here is derived from an EMBL/GenBank/DDBJ whole genome shotgun (WGS) entry which is preliminary data.</text>
</comment>
<dbReference type="Proteomes" id="UP001497480">
    <property type="component" value="Unassembled WGS sequence"/>
</dbReference>
<sequence>MPTKEVALAAPSLAPFPKLKRSMFNVKLRIDDDLYHDAVSNSTDESLPQK</sequence>
<dbReference type="EMBL" id="CAXHTB010000016">
    <property type="protein sequence ID" value="CAL0321936.1"/>
    <property type="molecule type" value="Genomic_DNA"/>
</dbReference>